<reference evidence="1" key="1">
    <citation type="journal article" date="2013" name="J. Plant Res.">
        <title>Effect of fungi and light on seed germination of three Opuntia species from semiarid lands of central Mexico.</title>
        <authorList>
            <person name="Delgado-Sanchez P."/>
            <person name="Jimenez-Bremont J.F."/>
            <person name="Guerrero-Gonzalez Mde L."/>
            <person name="Flores J."/>
        </authorList>
    </citation>
    <scope>NUCLEOTIDE SEQUENCE</scope>
    <source>
        <tissue evidence="1">Cladode</tissue>
    </source>
</reference>
<evidence type="ECO:0000313" key="1">
    <source>
        <dbReference type="EMBL" id="MBA4651524.1"/>
    </source>
</evidence>
<dbReference type="AlphaFoldDB" id="A0A7C9E1U0"/>
<accession>A0A7C9E1U0</accession>
<protein>
    <submittedName>
        <fullName evidence="1">Uncharacterized protein</fullName>
    </submittedName>
</protein>
<proteinExistence type="predicted"/>
<reference evidence="1" key="2">
    <citation type="submission" date="2020-07" db="EMBL/GenBank/DDBJ databases">
        <authorList>
            <person name="Vera ALvarez R."/>
            <person name="Arias-Moreno D.M."/>
            <person name="Jimenez-Jacinto V."/>
            <person name="Jimenez-Bremont J.F."/>
            <person name="Swaminathan K."/>
            <person name="Moose S.P."/>
            <person name="Guerrero-Gonzalez M.L."/>
            <person name="Marino-Ramirez L."/>
            <person name="Landsman D."/>
            <person name="Rodriguez-Kessler M."/>
            <person name="Delgado-Sanchez P."/>
        </authorList>
    </citation>
    <scope>NUCLEOTIDE SEQUENCE</scope>
    <source>
        <tissue evidence="1">Cladode</tissue>
    </source>
</reference>
<dbReference type="EMBL" id="GISG01170360">
    <property type="protein sequence ID" value="MBA4651524.1"/>
    <property type="molecule type" value="Transcribed_RNA"/>
</dbReference>
<name>A0A7C9E1U0_OPUST</name>
<organism evidence="1">
    <name type="scientific">Opuntia streptacantha</name>
    <name type="common">Prickly pear cactus</name>
    <name type="synonym">Opuntia cardona</name>
    <dbReference type="NCBI Taxonomy" id="393608"/>
    <lineage>
        <taxon>Eukaryota</taxon>
        <taxon>Viridiplantae</taxon>
        <taxon>Streptophyta</taxon>
        <taxon>Embryophyta</taxon>
        <taxon>Tracheophyta</taxon>
        <taxon>Spermatophyta</taxon>
        <taxon>Magnoliopsida</taxon>
        <taxon>eudicotyledons</taxon>
        <taxon>Gunneridae</taxon>
        <taxon>Pentapetalae</taxon>
        <taxon>Caryophyllales</taxon>
        <taxon>Cactineae</taxon>
        <taxon>Cactaceae</taxon>
        <taxon>Opuntioideae</taxon>
        <taxon>Opuntia</taxon>
    </lineage>
</organism>
<sequence>MSSLARNKVGGVSPSIVVNWVCKVVVKVLNGPLSSHNGLDEEPEHGEHGQPTILDLLHLQLREGLWVIGQPKWVKSPTRVDFVEPLTQWPTGNPITLDKTHQNHLASPNG</sequence>